<reference evidence="1" key="1">
    <citation type="journal article" date="2020" name="Stud. Mycol.">
        <title>101 Dothideomycetes genomes: a test case for predicting lifestyles and emergence of pathogens.</title>
        <authorList>
            <person name="Haridas S."/>
            <person name="Albert R."/>
            <person name="Binder M."/>
            <person name="Bloem J."/>
            <person name="Labutti K."/>
            <person name="Salamov A."/>
            <person name="Andreopoulos B."/>
            <person name="Baker S."/>
            <person name="Barry K."/>
            <person name="Bills G."/>
            <person name="Bluhm B."/>
            <person name="Cannon C."/>
            <person name="Castanera R."/>
            <person name="Culley D."/>
            <person name="Daum C."/>
            <person name="Ezra D."/>
            <person name="Gonzalez J."/>
            <person name="Henrissat B."/>
            <person name="Kuo A."/>
            <person name="Liang C."/>
            <person name="Lipzen A."/>
            <person name="Lutzoni F."/>
            <person name="Magnuson J."/>
            <person name="Mondo S."/>
            <person name="Nolan M."/>
            <person name="Ohm R."/>
            <person name="Pangilinan J."/>
            <person name="Park H.-J."/>
            <person name="Ramirez L."/>
            <person name="Alfaro M."/>
            <person name="Sun H."/>
            <person name="Tritt A."/>
            <person name="Yoshinaga Y."/>
            <person name="Zwiers L.-H."/>
            <person name="Turgeon B."/>
            <person name="Goodwin S."/>
            <person name="Spatafora J."/>
            <person name="Crous P."/>
            <person name="Grigoriev I."/>
        </authorList>
    </citation>
    <scope>NUCLEOTIDE SEQUENCE</scope>
    <source>
        <strain evidence="1">CBS 110217</strain>
    </source>
</reference>
<evidence type="ECO:0000313" key="1">
    <source>
        <dbReference type="EMBL" id="KAF2025354.1"/>
    </source>
</evidence>
<gene>
    <name evidence="1" type="ORF">EK21DRAFT_93323</name>
</gene>
<dbReference type="Proteomes" id="UP000799777">
    <property type="component" value="Unassembled WGS sequence"/>
</dbReference>
<accession>A0A9P4H142</accession>
<keyword evidence="2" id="KW-1185">Reference proteome</keyword>
<proteinExistence type="predicted"/>
<organism evidence="1 2">
    <name type="scientific">Setomelanomma holmii</name>
    <dbReference type="NCBI Taxonomy" id="210430"/>
    <lineage>
        <taxon>Eukaryota</taxon>
        <taxon>Fungi</taxon>
        <taxon>Dikarya</taxon>
        <taxon>Ascomycota</taxon>
        <taxon>Pezizomycotina</taxon>
        <taxon>Dothideomycetes</taxon>
        <taxon>Pleosporomycetidae</taxon>
        <taxon>Pleosporales</taxon>
        <taxon>Pleosporineae</taxon>
        <taxon>Phaeosphaeriaceae</taxon>
        <taxon>Setomelanomma</taxon>
    </lineage>
</organism>
<sequence>MAAPSIQLGSCLVPIAACKLLPDSTSFTFRIHLDYTTAFLTLSSSMSSPVDPVDRFPSEDLLMCPEVSEVQQGPWHRRENHDFSRKPVSGDDTWLYNTLARPVEGVRRVQHFHPKHRRHGKLSLLERLPNELIDKVIGALIDVTADFIADPMALGVSSHILYPIVLERVHRSYPRFATTSWAGKRIGFHGRWSTFALGQLHTYRIFPSIHAQDAVHH</sequence>
<dbReference type="EMBL" id="ML978268">
    <property type="protein sequence ID" value="KAF2025354.1"/>
    <property type="molecule type" value="Genomic_DNA"/>
</dbReference>
<name>A0A9P4H142_9PLEO</name>
<comment type="caution">
    <text evidence="1">The sequence shown here is derived from an EMBL/GenBank/DDBJ whole genome shotgun (WGS) entry which is preliminary data.</text>
</comment>
<dbReference type="AlphaFoldDB" id="A0A9P4H142"/>
<protein>
    <submittedName>
        <fullName evidence="1">Uncharacterized protein</fullName>
    </submittedName>
</protein>
<evidence type="ECO:0000313" key="2">
    <source>
        <dbReference type="Proteomes" id="UP000799777"/>
    </source>
</evidence>
<dbReference type="OrthoDB" id="2588098at2759"/>